<dbReference type="InterPro" id="IPR016047">
    <property type="entry name" value="M23ase_b-sheet_dom"/>
</dbReference>
<evidence type="ECO:0000256" key="1">
    <source>
        <dbReference type="SAM" id="Coils"/>
    </source>
</evidence>
<keyword evidence="1" id="KW-0175">Coiled coil</keyword>
<feature type="domain" description="M23ase beta-sheet core" evidence="3">
    <location>
        <begin position="199"/>
        <end position="295"/>
    </location>
</feature>
<reference evidence="4" key="1">
    <citation type="submission" date="2020-09" db="EMBL/GenBank/DDBJ databases">
        <title>Taishania pollutisoli gen. nov., sp. nov., Isolated from Tetrabromobisphenol A-Contaminated Soil.</title>
        <authorList>
            <person name="Chen Q."/>
        </authorList>
    </citation>
    <scope>NUCLEOTIDE SEQUENCE</scope>
    <source>
        <strain evidence="4">CZZ-1</strain>
    </source>
</reference>
<sequence length="323" mass="36907">MSKQKYRFNQEKLSYEVVRESLGKRIFKWFLFAAPSIVMGLVLAFFFSQRMATPKEAQLKRDLEAMSLRYAELNNNIATVHQALDAIEKRDKDLYRVALYADEFPEEFRQMGIGGSSKYDYLSSYSTGELMKESSQQMDLLEQRILGQSLSLRELQKLAKEKEKLLQCVPAIQPVRNVDLNRIVSGFGWRVDPIYKTSRMHTGVDFTADIGTDVYVTGDGVVEELENGSWGYGKCIVVNHGFGYKTRYAHLSAFKVKLGQKVKRGELIGLVGNTGKSTGPHLHYEVEMNGNKIDPINFFHSDLSPEEYEKLIEMSQQSYKAFD</sequence>
<feature type="coiled-coil region" evidence="1">
    <location>
        <begin position="56"/>
        <end position="90"/>
    </location>
</feature>
<feature type="transmembrane region" description="Helical" evidence="2">
    <location>
        <begin position="29"/>
        <end position="47"/>
    </location>
</feature>
<keyword evidence="2" id="KW-0812">Transmembrane</keyword>
<comment type="caution">
    <text evidence="4">The sequence shown here is derived from an EMBL/GenBank/DDBJ whole genome shotgun (WGS) entry which is preliminary data.</text>
</comment>
<dbReference type="EMBL" id="JACVEL010000004">
    <property type="protein sequence ID" value="MBC9812355.1"/>
    <property type="molecule type" value="Genomic_DNA"/>
</dbReference>
<proteinExistence type="predicted"/>
<dbReference type="InterPro" id="IPR011055">
    <property type="entry name" value="Dup_hybrid_motif"/>
</dbReference>
<keyword evidence="2" id="KW-0472">Membrane</keyword>
<evidence type="ECO:0000313" key="4">
    <source>
        <dbReference type="EMBL" id="MBC9812355.1"/>
    </source>
</evidence>
<dbReference type="GO" id="GO:0004222">
    <property type="term" value="F:metalloendopeptidase activity"/>
    <property type="evidence" value="ECO:0007669"/>
    <property type="project" value="TreeGrafter"/>
</dbReference>
<dbReference type="SUPFAM" id="SSF51261">
    <property type="entry name" value="Duplicated hybrid motif"/>
    <property type="match status" value="1"/>
</dbReference>
<dbReference type="CDD" id="cd12797">
    <property type="entry name" value="M23_peptidase"/>
    <property type="match status" value="1"/>
</dbReference>
<evidence type="ECO:0000313" key="5">
    <source>
        <dbReference type="Proteomes" id="UP000652681"/>
    </source>
</evidence>
<organism evidence="4 5">
    <name type="scientific">Taishania pollutisoli</name>
    <dbReference type="NCBI Taxonomy" id="2766479"/>
    <lineage>
        <taxon>Bacteria</taxon>
        <taxon>Pseudomonadati</taxon>
        <taxon>Bacteroidota</taxon>
        <taxon>Flavobacteriia</taxon>
        <taxon>Flavobacteriales</taxon>
        <taxon>Crocinitomicaceae</taxon>
        <taxon>Taishania</taxon>
    </lineage>
</organism>
<dbReference type="FunFam" id="2.70.70.10:FF:000006">
    <property type="entry name" value="M23 family peptidase"/>
    <property type="match status" value="1"/>
</dbReference>
<protein>
    <submittedName>
        <fullName evidence="4">M23 family metallopeptidase</fullName>
    </submittedName>
</protein>
<dbReference type="PANTHER" id="PTHR21666">
    <property type="entry name" value="PEPTIDASE-RELATED"/>
    <property type="match status" value="1"/>
</dbReference>
<name>A0A8J6U274_9FLAO</name>
<keyword evidence="5" id="KW-1185">Reference proteome</keyword>
<keyword evidence="2" id="KW-1133">Transmembrane helix</keyword>
<evidence type="ECO:0000256" key="2">
    <source>
        <dbReference type="SAM" id="Phobius"/>
    </source>
</evidence>
<dbReference type="Proteomes" id="UP000652681">
    <property type="component" value="Unassembled WGS sequence"/>
</dbReference>
<dbReference type="AlphaFoldDB" id="A0A8J6U274"/>
<accession>A0A8J6U274</accession>
<dbReference type="PANTHER" id="PTHR21666:SF286">
    <property type="entry name" value="LIPOPROTEIN NLPD"/>
    <property type="match status" value="1"/>
</dbReference>
<dbReference type="InterPro" id="IPR050570">
    <property type="entry name" value="Cell_wall_metabolism_enzyme"/>
</dbReference>
<dbReference type="RefSeq" id="WP_163489751.1">
    <property type="nucleotide sequence ID" value="NZ_JACVEL010000004.1"/>
</dbReference>
<evidence type="ECO:0000259" key="3">
    <source>
        <dbReference type="Pfam" id="PF01551"/>
    </source>
</evidence>
<gene>
    <name evidence="4" type="ORF">H9Y05_07690</name>
</gene>
<dbReference type="Pfam" id="PF01551">
    <property type="entry name" value="Peptidase_M23"/>
    <property type="match status" value="1"/>
</dbReference>
<dbReference type="Gene3D" id="2.70.70.10">
    <property type="entry name" value="Glucose Permease (Domain IIA)"/>
    <property type="match status" value="1"/>
</dbReference>